<dbReference type="AlphaFoldDB" id="A0A127PHY5"/>
<evidence type="ECO:0000313" key="1">
    <source>
        <dbReference type="EMBL" id="AMO97429.1"/>
    </source>
</evidence>
<sequence length="273" mass="29592">MPTPAALIDWSQPWLKPFRILGRRLSTAASVSDNWRLALNALAQERGIRNYQGLPISFVAQAELPPATAYEAFIGSSGKVPTRDNLHDFLNALIWLSFPAIKARLNALQAAELAKAGTVSGASQPRGAARDAATIFDENAALLLVPDNAAGLALSAALRQHQWQQVFVDQGHMFGGEAEIWLFGHALLEKLVQPYKAITAHTLVLGVPESYFALTDEARRGWIDQRIAAELAQPDALIGRLTPLPVLGVPGWSGGQDQAFYADVAVFRPKRGK</sequence>
<dbReference type="Pfam" id="PF11227">
    <property type="entry name" value="DUF3025"/>
    <property type="match status" value="1"/>
</dbReference>
<name>A0A127PHY5_9BURK</name>
<dbReference type="InterPro" id="IPR021390">
    <property type="entry name" value="DUF3025"/>
</dbReference>
<proteinExistence type="predicted"/>
<evidence type="ECO:0008006" key="3">
    <source>
        <dbReference type="Google" id="ProtNLM"/>
    </source>
</evidence>
<organism evidence="1">
    <name type="scientific">Collimonas fungivorans</name>
    <dbReference type="NCBI Taxonomy" id="158899"/>
    <lineage>
        <taxon>Bacteria</taxon>
        <taxon>Pseudomonadati</taxon>
        <taxon>Pseudomonadota</taxon>
        <taxon>Betaproteobacteria</taxon>
        <taxon>Burkholderiales</taxon>
        <taxon>Oxalobacteraceae</taxon>
        <taxon>Collimonas</taxon>
    </lineage>
</organism>
<protein>
    <recommendedName>
        <fullName evidence="3">Transmembrane protein</fullName>
    </recommendedName>
</protein>
<reference evidence="1 2" key="1">
    <citation type="submission" date="2015-11" db="EMBL/GenBank/DDBJ databases">
        <title>Exploring the genomic traits of fungus-feeding bacterial genus Collimonas.</title>
        <authorList>
            <person name="Song C."/>
            <person name="Schmidt R."/>
            <person name="de Jager V."/>
            <person name="Krzyzanowska D."/>
            <person name="Jongedijk E."/>
            <person name="Cankar K."/>
            <person name="Beekwilder J."/>
            <person name="van Veen A."/>
            <person name="de Boer W."/>
            <person name="van Veen J.A."/>
            <person name="Garbeva P."/>
        </authorList>
    </citation>
    <scope>NUCLEOTIDE SEQUENCE [LARGE SCALE GENOMIC DNA]</scope>
    <source>
        <strain evidence="1 2">Ter6</strain>
    </source>
</reference>
<dbReference type="EMBL" id="CP013232">
    <property type="protein sequence ID" value="AMO97429.1"/>
    <property type="molecule type" value="Genomic_DNA"/>
</dbReference>
<dbReference type="RefSeq" id="WP_061541754.1">
    <property type="nucleotide sequence ID" value="NZ_CP013232.1"/>
</dbReference>
<accession>A0A127PHY5</accession>
<dbReference type="OrthoDB" id="5292474at2"/>
<dbReference type="PATRIC" id="fig|158899.10.peg.4788"/>
<gene>
    <name evidence="1" type="ORF">CFter6_4850</name>
</gene>
<dbReference type="Proteomes" id="UP000072421">
    <property type="component" value="Chromosome"/>
</dbReference>
<evidence type="ECO:0000313" key="2">
    <source>
        <dbReference type="Proteomes" id="UP000072421"/>
    </source>
</evidence>